<protein>
    <submittedName>
        <fullName evidence="1">Uncharacterized protein</fullName>
    </submittedName>
</protein>
<feature type="non-terminal residue" evidence="1">
    <location>
        <position position="1"/>
    </location>
</feature>
<accession>A0A5J4PQ98</accession>
<dbReference type="Proteomes" id="UP000324800">
    <property type="component" value="Unassembled WGS sequence"/>
</dbReference>
<name>A0A5J4PQ98_9EUKA</name>
<evidence type="ECO:0000313" key="1">
    <source>
        <dbReference type="EMBL" id="KAA6311111.1"/>
    </source>
</evidence>
<comment type="caution">
    <text evidence="1">The sequence shown here is derived from an EMBL/GenBank/DDBJ whole genome shotgun (WGS) entry which is preliminary data.</text>
</comment>
<proteinExistence type="predicted"/>
<sequence length="104" mass="11166">SIDGTKTFDANVRATSFVKASKDDISVLLADGEYRLLSSFGGIEDLTSSAFSIQDDVAVIKYIPFPNHTVDKGGYVSITHSTGLITRKSTSNIYIQCASATLIK</sequence>
<gene>
    <name evidence="1" type="ORF">EZS28_056189</name>
</gene>
<reference evidence="1 2" key="1">
    <citation type="submission" date="2019-03" db="EMBL/GenBank/DDBJ databases">
        <title>Single cell metagenomics reveals metabolic interactions within the superorganism composed of flagellate Streblomastix strix and complex community of Bacteroidetes bacteria on its surface.</title>
        <authorList>
            <person name="Treitli S.C."/>
            <person name="Kolisko M."/>
            <person name="Husnik F."/>
            <person name="Keeling P."/>
            <person name="Hampl V."/>
        </authorList>
    </citation>
    <scope>NUCLEOTIDE SEQUENCE [LARGE SCALE GENOMIC DNA]</scope>
    <source>
        <strain evidence="1">ST1C</strain>
    </source>
</reference>
<organism evidence="1 2">
    <name type="scientific">Streblomastix strix</name>
    <dbReference type="NCBI Taxonomy" id="222440"/>
    <lineage>
        <taxon>Eukaryota</taxon>
        <taxon>Metamonada</taxon>
        <taxon>Preaxostyla</taxon>
        <taxon>Oxymonadida</taxon>
        <taxon>Streblomastigidae</taxon>
        <taxon>Streblomastix</taxon>
    </lineage>
</organism>
<dbReference type="EMBL" id="SNRW01049404">
    <property type="protein sequence ID" value="KAA6311111.1"/>
    <property type="molecule type" value="Genomic_DNA"/>
</dbReference>
<evidence type="ECO:0000313" key="2">
    <source>
        <dbReference type="Proteomes" id="UP000324800"/>
    </source>
</evidence>
<dbReference type="AlphaFoldDB" id="A0A5J4PQ98"/>